<reference evidence="7" key="1">
    <citation type="submission" date="2022-01" db="EMBL/GenBank/DDBJ databases">
        <authorList>
            <person name="Lagorce A."/>
        </authorList>
    </citation>
    <scope>NUCLEOTIDE SEQUENCE</scope>
    <source>
        <strain evidence="7">Th15_F1_D04</strain>
    </source>
</reference>
<evidence type="ECO:0000256" key="4">
    <source>
        <dbReference type="ARBA" id="ARBA00023239"/>
    </source>
</evidence>
<sequence length="572" mass="65709">MRGFHVKWQSNLESKSPVKGSKGLRPLFYDMNKIFKLYHTLKYLKPIQFSNRIARRFTKVTFTKPEVTLNDVSTIEWQTFPILKSCYKGNGQFQFLNVVDTVSDWNDKNKAKLWLYNLHYFDDLNQFGWKDRFEIHHSLLNTWIEQNPKMMGNGWEPYTISLRSVNWIKWFLSGNEPKEEWLASLSLQVQALEQRLEYHLLGNHLFANAKALLFSGCYFKGELADKWLKRGFTILEKEIPEQILSDGGNFELTPMYHNTILADMLDLYQLSLVYPNKIPKITSQYWCELIGRMLLWAEHMQHPDGEVSFFNDSAMGIAPKLSDLQRYAEGIGIKVSDTNKDQVTHLKESGYIVIQDDMNKLLIDVAKVGPDYIPGHAHADTLSFELSINGQRVFVNSGTSVYGLGEERVRQRKTETHNTVLVDGMDSSEVWSGFRVARRAYPSHPVITAHAGHVSVECAHDGYMRLPGKVTHTRKWTVELGNLLICDRLMGKYNCAEAHYHLHPDIIVDELNSGNSVVLHLPCGSQYMVKAAGADIKVIDTTWHPEFGLAVANKKLVLNFKQHEVKFILKRA</sequence>
<dbReference type="EMBL" id="CAKMTQ010000034">
    <property type="protein sequence ID" value="CAH1535412.1"/>
    <property type="molecule type" value="Genomic_DNA"/>
</dbReference>
<keyword evidence="2" id="KW-0732">Signal</keyword>
<dbReference type="InterPro" id="IPR031680">
    <property type="entry name" value="Hepar_II_III_N"/>
</dbReference>
<dbReference type="Gene3D" id="2.70.98.70">
    <property type="match status" value="1"/>
</dbReference>
<accession>A0AAU9Q8E2</accession>
<dbReference type="InterPro" id="IPR008929">
    <property type="entry name" value="Chondroitin_lyas"/>
</dbReference>
<dbReference type="Pfam" id="PF16889">
    <property type="entry name" value="Hepar_II_III_N"/>
    <property type="match status" value="1"/>
</dbReference>
<dbReference type="InterPro" id="IPR012480">
    <property type="entry name" value="Hepar_II_III_C"/>
</dbReference>
<dbReference type="Gene3D" id="1.50.10.100">
    <property type="entry name" value="Chondroitin AC/alginate lyase"/>
    <property type="match status" value="1"/>
</dbReference>
<evidence type="ECO:0000313" key="8">
    <source>
        <dbReference type="Proteomes" id="UP001295420"/>
    </source>
</evidence>
<dbReference type="SUPFAM" id="SSF48230">
    <property type="entry name" value="Chondroitin AC/alginate lyase"/>
    <property type="match status" value="1"/>
</dbReference>
<keyword evidence="3" id="KW-0574">Periplasm</keyword>
<name>A0AAU9Q8E2_9VIBR</name>
<dbReference type="PANTHER" id="PTHR39210">
    <property type="entry name" value="HEPARIN-SULFATE LYASE"/>
    <property type="match status" value="1"/>
</dbReference>
<dbReference type="Proteomes" id="UP001295420">
    <property type="component" value="Unassembled WGS sequence"/>
</dbReference>
<feature type="domain" description="Heparin-sulfate lyase N-terminal" evidence="6">
    <location>
        <begin position="139"/>
        <end position="316"/>
    </location>
</feature>
<evidence type="ECO:0000256" key="3">
    <source>
        <dbReference type="ARBA" id="ARBA00022764"/>
    </source>
</evidence>
<evidence type="ECO:0000259" key="6">
    <source>
        <dbReference type="Pfam" id="PF16889"/>
    </source>
</evidence>
<protein>
    <submittedName>
        <fullName evidence="7">Hepar_II_III_N domain-containing protein</fullName>
    </submittedName>
</protein>
<keyword evidence="4" id="KW-0456">Lyase</keyword>
<evidence type="ECO:0000256" key="2">
    <source>
        <dbReference type="ARBA" id="ARBA00022729"/>
    </source>
</evidence>
<evidence type="ECO:0000259" key="5">
    <source>
        <dbReference type="Pfam" id="PF07940"/>
    </source>
</evidence>
<dbReference type="GO" id="GO:0042597">
    <property type="term" value="C:periplasmic space"/>
    <property type="evidence" value="ECO:0007669"/>
    <property type="project" value="UniProtKB-SubCell"/>
</dbReference>
<proteinExistence type="predicted"/>
<dbReference type="Pfam" id="PF07940">
    <property type="entry name" value="Hepar_II_III_C"/>
    <property type="match status" value="1"/>
</dbReference>
<feature type="domain" description="Heparinase II/III-like C-terminal" evidence="5">
    <location>
        <begin position="343"/>
        <end position="562"/>
    </location>
</feature>
<gene>
    <name evidence="7" type="ORF">THF1D04_40180</name>
</gene>
<organism evidence="7 8">
    <name type="scientific">Vibrio owensii</name>
    <dbReference type="NCBI Taxonomy" id="696485"/>
    <lineage>
        <taxon>Bacteria</taxon>
        <taxon>Pseudomonadati</taxon>
        <taxon>Pseudomonadota</taxon>
        <taxon>Gammaproteobacteria</taxon>
        <taxon>Vibrionales</taxon>
        <taxon>Vibrionaceae</taxon>
        <taxon>Vibrio</taxon>
    </lineage>
</organism>
<comment type="subcellular location">
    <subcellularLocation>
        <location evidence="1">Periplasm</location>
    </subcellularLocation>
</comment>
<dbReference type="AlphaFoldDB" id="A0AAU9Q8E2"/>
<evidence type="ECO:0000313" key="7">
    <source>
        <dbReference type="EMBL" id="CAH1535412.1"/>
    </source>
</evidence>
<evidence type="ECO:0000256" key="1">
    <source>
        <dbReference type="ARBA" id="ARBA00004418"/>
    </source>
</evidence>
<dbReference type="GO" id="GO:0016829">
    <property type="term" value="F:lyase activity"/>
    <property type="evidence" value="ECO:0007669"/>
    <property type="project" value="UniProtKB-KW"/>
</dbReference>
<comment type="caution">
    <text evidence="7">The sequence shown here is derived from an EMBL/GenBank/DDBJ whole genome shotgun (WGS) entry which is preliminary data.</text>
</comment>
<dbReference type="PANTHER" id="PTHR39210:SF1">
    <property type="entry name" value="HEPARIN-SULFATE LYASE"/>
    <property type="match status" value="1"/>
</dbReference>